<evidence type="ECO:0000313" key="2">
    <source>
        <dbReference type="EMBL" id="GGG02085.1"/>
    </source>
</evidence>
<comment type="caution">
    <text evidence="2">The sequence shown here is derived from an EMBL/GenBank/DDBJ whole genome shotgun (WGS) entry which is preliminary data.</text>
</comment>
<feature type="region of interest" description="Disordered" evidence="1">
    <location>
        <begin position="154"/>
        <end position="181"/>
    </location>
</feature>
<reference evidence="2" key="1">
    <citation type="journal article" date="2014" name="Int. J. Syst. Evol. Microbiol.">
        <title>Complete genome sequence of Corynebacterium casei LMG S-19264T (=DSM 44701T), isolated from a smear-ripened cheese.</title>
        <authorList>
            <consortium name="US DOE Joint Genome Institute (JGI-PGF)"/>
            <person name="Walter F."/>
            <person name="Albersmeier A."/>
            <person name="Kalinowski J."/>
            <person name="Ruckert C."/>
        </authorList>
    </citation>
    <scope>NUCLEOTIDE SEQUENCE</scope>
    <source>
        <strain evidence="2">CCM 7905</strain>
    </source>
</reference>
<evidence type="ECO:0000256" key="1">
    <source>
        <dbReference type="SAM" id="MobiDB-lite"/>
    </source>
</evidence>
<keyword evidence="3" id="KW-1185">Reference proteome</keyword>
<name>A0A917CWF2_9NOCA</name>
<protein>
    <submittedName>
        <fullName evidence="2">Uncharacterized protein</fullName>
    </submittedName>
</protein>
<gene>
    <name evidence="2" type="ORF">GCM10007304_15070</name>
</gene>
<dbReference type="EMBL" id="BMCU01000002">
    <property type="protein sequence ID" value="GGG02085.1"/>
    <property type="molecule type" value="Genomic_DNA"/>
</dbReference>
<feature type="compositionally biased region" description="Polar residues" evidence="1">
    <location>
        <begin position="161"/>
        <end position="175"/>
    </location>
</feature>
<sequence length="181" mass="19721">MSSFEFPQLDARTRELMLEEYSADCRGKRLYTGDRLNDEGRRLFTEALEGALAEGTPLSLQQVLEPVPGSLWHLEVRTSALKTSTTARTSARTLAEGEYNRFYMRAMCRRATDKGGSGKVIVSQGKRGANRRLDRAVTVQVGDVLSASAVLDDLRRPPGTATATGVPNGPNSGLSISYVPE</sequence>
<evidence type="ECO:0000313" key="3">
    <source>
        <dbReference type="Proteomes" id="UP000654257"/>
    </source>
</evidence>
<dbReference type="RefSeq" id="WP_188544215.1">
    <property type="nucleotide sequence ID" value="NZ_BMCU01000002.1"/>
</dbReference>
<reference evidence="2" key="2">
    <citation type="submission" date="2020-09" db="EMBL/GenBank/DDBJ databases">
        <authorList>
            <person name="Sun Q."/>
            <person name="Sedlacek I."/>
        </authorList>
    </citation>
    <scope>NUCLEOTIDE SEQUENCE</scope>
    <source>
        <strain evidence="2">CCM 7905</strain>
    </source>
</reference>
<dbReference type="AlphaFoldDB" id="A0A917CWF2"/>
<dbReference type="Proteomes" id="UP000654257">
    <property type="component" value="Unassembled WGS sequence"/>
</dbReference>
<accession>A0A917CWF2</accession>
<proteinExistence type="predicted"/>
<organism evidence="2 3">
    <name type="scientific">Rhodococcoides trifolii</name>
    <dbReference type="NCBI Taxonomy" id="908250"/>
    <lineage>
        <taxon>Bacteria</taxon>
        <taxon>Bacillati</taxon>
        <taxon>Actinomycetota</taxon>
        <taxon>Actinomycetes</taxon>
        <taxon>Mycobacteriales</taxon>
        <taxon>Nocardiaceae</taxon>
        <taxon>Rhodococcoides</taxon>
    </lineage>
</organism>